<sequence>MEYSLRLAMISSIAALCITTYIAFTCWRLGRLHADPARLFGPRWLAKLFARMNATIAWLAGVRLRTSEGPGLQTTSARPFIYVWHPHGFVSYCPTMIIGQLAVNAEPHGYEWYAACAPVLFKIPVLGDIISVTNGRSVARASLEALLKAGKTFAIQPGGIKEQAQTLHDQEQAFFASKLGFIRLAIKYGRPLMPLYIFGENQLYKRVHGLEWLTRSIQSLTGLTLPIVTAKWGLPQAGLLPIATDIHVRWGNAIDVGDPDDNPSDARVEEVFQLYLVELQRIFDENASVCLPPEVAARGLRIVRL</sequence>
<evidence type="ECO:0000256" key="4">
    <source>
        <dbReference type="ARBA" id="ARBA00022679"/>
    </source>
</evidence>
<keyword evidence="10" id="KW-0012">Acyltransferase</keyword>
<dbReference type="GO" id="GO:0005789">
    <property type="term" value="C:endoplasmic reticulum membrane"/>
    <property type="evidence" value="ECO:0007669"/>
    <property type="project" value="UniProtKB-SubCell"/>
</dbReference>
<evidence type="ECO:0000313" key="12">
    <source>
        <dbReference type="EMBL" id="KAL1508401.1"/>
    </source>
</evidence>
<dbReference type="Pfam" id="PF03982">
    <property type="entry name" value="DAGAT"/>
    <property type="match status" value="1"/>
</dbReference>
<protein>
    <recommendedName>
        <fullName evidence="11">Acyltransferase</fullName>
        <ecNumber evidence="11">2.3.1.-</ecNumber>
    </recommendedName>
</protein>
<evidence type="ECO:0000256" key="5">
    <source>
        <dbReference type="ARBA" id="ARBA00022692"/>
    </source>
</evidence>
<organism evidence="12 13">
    <name type="scientific">Prymnesium parvum</name>
    <name type="common">Toxic golden alga</name>
    <dbReference type="NCBI Taxonomy" id="97485"/>
    <lineage>
        <taxon>Eukaryota</taxon>
        <taxon>Haptista</taxon>
        <taxon>Haptophyta</taxon>
        <taxon>Prymnesiophyceae</taxon>
        <taxon>Prymnesiales</taxon>
        <taxon>Prymnesiaceae</taxon>
        <taxon>Prymnesium</taxon>
    </lineage>
</organism>
<keyword evidence="5 11" id="KW-0812">Transmembrane</keyword>
<keyword evidence="3" id="KW-0444">Lipid biosynthesis</keyword>
<keyword evidence="13" id="KW-1185">Reference proteome</keyword>
<dbReference type="GO" id="GO:0004144">
    <property type="term" value="F:diacylglycerol O-acyltransferase activity"/>
    <property type="evidence" value="ECO:0007669"/>
    <property type="project" value="TreeGrafter"/>
</dbReference>
<evidence type="ECO:0000256" key="9">
    <source>
        <dbReference type="ARBA" id="ARBA00023136"/>
    </source>
</evidence>
<comment type="caution">
    <text evidence="12">The sequence shown here is derived from an EMBL/GenBank/DDBJ whole genome shotgun (WGS) entry which is preliminary data.</text>
</comment>
<accession>A0AB34IYY3</accession>
<keyword evidence="9 11" id="KW-0472">Membrane</keyword>
<reference evidence="12 13" key="1">
    <citation type="journal article" date="2024" name="Science">
        <title>Giant polyketide synthase enzymes in the biosynthesis of giant marine polyether toxins.</title>
        <authorList>
            <person name="Fallon T.R."/>
            <person name="Shende V.V."/>
            <person name="Wierzbicki I.H."/>
            <person name="Pendleton A.L."/>
            <person name="Watervoot N.F."/>
            <person name="Auber R.P."/>
            <person name="Gonzalez D.J."/>
            <person name="Wisecaver J.H."/>
            <person name="Moore B.S."/>
        </authorList>
    </citation>
    <scope>NUCLEOTIDE SEQUENCE [LARGE SCALE GENOMIC DNA]</scope>
    <source>
        <strain evidence="12 13">12B1</strain>
    </source>
</reference>
<comment type="caution">
    <text evidence="11">Lacks conserved residue(s) required for the propagation of feature annotation.</text>
</comment>
<evidence type="ECO:0000256" key="7">
    <source>
        <dbReference type="ARBA" id="ARBA00022989"/>
    </source>
</evidence>
<evidence type="ECO:0000313" key="13">
    <source>
        <dbReference type="Proteomes" id="UP001515480"/>
    </source>
</evidence>
<dbReference type="PANTHER" id="PTHR12317:SF63">
    <property type="entry name" value="DIACYLGLYCEROL O-ACYLTRANSFERASE 2"/>
    <property type="match status" value="1"/>
</dbReference>
<evidence type="ECO:0000256" key="10">
    <source>
        <dbReference type="ARBA" id="ARBA00023315"/>
    </source>
</evidence>
<dbReference type="EMBL" id="JBGBPQ010000016">
    <property type="protein sequence ID" value="KAL1508401.1"/>
    <property type="molecule type" value="Genomic_DNA"/>
</dbReference>
<evidence type="ECO:0000256" key="11">
    <source>
        <dbReference type="RuleBase" id="RU367023"/>
    </source>
</evidence>
<gene>
    <name evidence="12" type="ORF">AB1Y20_004511</name>
</gene>
<dbReference type="InterPro" id="IPR007130">
    <property type="entry name" value="DAGAT"/>
</dbReference>
<comment type="subcellular location">
    <subcellularLocation>
        <location evidence="1 11">Endoplasmic reticulum membrane</location>
        <topology evidence="1 11">Multi-pass membrane protein</topology>
    </subcellularLocation>
</comment>
<evidence type="ECO:0000256" key="2">
    <source>
        <dbReference type="ARBA" id="ARBA00005420"/>
    </source>
</evidence>
<dbReference type="Proteomes" id="UP001515480">
    <property type="component" value="Unassembled WGS sequence"/>
</dbReference>
<keyword evidence="6 11" id="KW-0256">Endoplasmic reticulum</keyword>
<keyword evidence="4 11" id="KW-0808">Transferase</keyword>
<dbReference type="AlphaFoldDB" id="A0AB34IYY3"/>
<dbReference type="PANTHER" id="PTHR12317">
    <property type="entry name" value="DIACYLGLYCEROL O-ACYLTRANSFERASE"/>
    <property type="match status" value="1"/>
</dbReference>
<keyword evidence="7 11" id="KW-1133">Transmembrane helix</keyword>
<name>A0AB34IYY3_PRYPA</name>
<evidence type="ECO:0000256" key="3">
    <source>
        <dbReference type="ARBA" id="ARBA00022516"/>
    </source>
</evidence>
<evidence type="ECO:0000256" key="8">
    <source>
        <dbReference type="ARBA" id="ARBA00023098"/>
    </source>
</evidence>
<keyword evidence="8" id="KW-0443">Lipid metabolism</keyword>
<evidence type="ECO:0000256" key="1">
    <source>
        <dbReference type="ARBA" id="ARBA00004477"/>
    </source>
</evidence>
<feature type="transmembrane region" description="Helical" evidence="11">
    <location>
        <begin position="7"/>
        <end position="24"/>
    </location>
</feature>
<dbReference type="EC" id="2.3.1.-" evidence="11"/>
<proteinExistence type="inferred from homology"/>
<dbReference type="GO" id="GO:0019432">
    <property type="term" value="P:triglyceride biosynthetic process"/>
    <property type="evidence" value="ECO:0007669"/>
    <property type="project" value="TreeGrafter"/>
</dbReference>
<comment type="similarity">
    <text evidence="2 11">Belongs to the diacylglycerol acyltransferase family.</text>
</comment>
<evidence type="ECO:0000256" key="6">
    <source>
        <dbReference type="ARBA" id="ARBA00022824"/>
    </source>
</evidence>